<evidence type="ECO:0000313" key="7">
    <source>
        <dbReference type="Proteomes" id="UP001141259"/>
    </source>
</evidence>
<sequence>MTGSLLSQGDSDDALRTLNDADHHRGKVKLAYLAPPWDTNRMVEHEDVPGKPSWLGLMQEHLRLVRDLLSPDGSVWVHLDDNRLADCRLLMNKVYGWSNFVATVVVQNAGRRDSRYFTTSHDYLLVFARDISTWQSNPLPRTAESEPRYGNPDNDPRGPWLAGDLFSPVPREHLRYEVRGPSGAAVRPPAHRSWRFTRHRFEELDSEGRIAWSSGGRPRLKLYLSEAPDELPGTVWDLADGHRSVPPSERLLRRLLPIATNPGDLVLDYFGDSDTAAAVAHETGRRWVDGGSHFVRDRQDEVIAHENVRIQAVTYGEDGGSRSRAGPDRGGTPVGRVGGDQPASRTAEGPS</sequence>
<dbReference type="GO" id="GO:0008170">
    <property type="term" value="F:N-methyltransferase activity"/>
    <property type="evidence" value="ECO:0007669"/>
    <property type="project" value="InterPro"/>
</dbReference>
<gene>
    <name evidence="6" type="ORF">NZH93_03030</name>
</gene>
<feature type="domain" description="DNA methylase N-4/N-6" evidence="5">
    <location>
        <begin position="28"/>
        <end position="288"/>
    </location>
</feature>
<dbReference type="InterPro" id="IPR029063">
    <property type="entry name" value="SAM-dependent_MTases_sf"/>
</dbReference>
<organism evidence="6 7">
    <name type="scientific">Umezawaea endophytica</name>
    <dbReference type="NCBI Taxonomy" id="1654476"/>
    <lineage>
        <taxon>Bacteria</taxon>
        <taxon>Bacillati</taxon>
        <taxon>Actinomycetota</taxon>
        <taxon>Actinomycetes</taxon>
        <taxon>Pseudonocardiales</taxon>
        <taxon>Pseudonocardiaceae</taxon>
        <taxon>Umezawaea</taxon>
    </lineage>
</organism>
<dbReference type="GO" id="GO:0003677">
    <property type="term" value="F:DNA binding"/>
    <property type="evidence" value="ECO:0007669"/>
    <property type="project" value="InterPro"/>
</dbReference>
<dbReference type="PRINTS" id="PR00506">
    <property type="entry name" value="D21N6MTFRASE"/>
</dbReference>
<comment type="caution">
    <text evidence="6">The sequence shown here is derived from an EMBL/GenBank/DDBJ whole genome shotgun (WGS) entry which is preliminary data.</text>
</comment>
<evidence type="ECO:0000313" key="6">
    <source>
        <dbReference type="EMBL" id="MCS7475813.1"/>
    </source>
</evidence>
<evidence type="ECO:0000256" key="4">
    <source>
        <dbReference type="SAM" id="MobiDB-lite"/>
    </source>
</evidence>
<feature type="region of interest" description="Disordered" evidence="4">
    <location>
        <begin position="313"/>
        <end position="351"/>
    </location>
</feature>
<dbReference type="Gene3D" id="3.40.50.150">
    <property type="entry name" value="Vaccinia Virus protein VP39"/>
    <property type="match status" value="1"/>
</dbReference>
<name>A0A9X2ZZF5_9PSEU</name>
<keyword evidence="1" id="KW-0489">Methyltransferase</keyword>
<reference evidence="6" key="1">
    <citation type="submission" date="2022-08" db="EMBL/GenBank/DDBJ databases">
        <authorList>
            <person name="Tistechok S."/>
            <person name="Samborskyy M."/>
            <person name="Roman I."/>
        </authorList>
    </citation>
    <scope>NUCLEOTIDE SEQUENCE</scope>
    <source>
        <strain evidence="6">DSM 103496</strain>
    </source>
</reference>
<dbReference type="SUPFAM" id="SSF53335">
    <property type="entry name" value="S-adenosyl-L-methionine-dependent methyltransferases"/>
    <property type="match status" value="1"/>
</dbReference>
<feature type="compositionally biased region" description="Gly residues" evidence="4">
    <location>
        <begin position="328"/>
        <end position="338"/>
    </location>
</feature>
<evidence type="ECO:0000256" key="3">
    <source>
        <dbReference type="ARBA" id="ARBA00022691"/>
    </source>
</evidence>
<dbReference type="Pfam" id="PF01555">
    <property type="entry name" value="N6_N4_Mtase"/>
    <property type="match status" value="1"/>
</dbReference>
<dbReference type="GO" id="GO:0032259">
    <property type="term" value="P:methylation"/>
    <property type="evidence" value="ECO:0007669"/>
    <property type="project" value="UniProtKB-KW"/>
</dbReference>
<protein>
    <submittedName>
        <fullName evidence="6">Site-specific DNA-methyltransferase</fullName>
    </submittedName>
</protein>
<dbReference type="RefSeq" id="WP_259621316.1">
    <property type="nucleotide sequence ID" value="NZ_JANYMP010000001.1"/>
</dbReference>
<dbReference type="InterPro" id="IPR002295">
    <property type="entry name" value="N4/N6-MTase_EcoPI_Mod-like"/>
</dbReference>
<accession>A0A9X2ZZF5</accession>
<evidence type="ECO:0000256" key="2">
    <source>
        <dbReference type="ARBA" id="ARBA00022679"/>
    </source>
</evidence>
<dbReference type="InterPro" id="IPR002941">
    <property type="entry name" value="DNA_methylase_N4/N6"/>
</dbReference>
<dbReference type="AlphaFoldDB" id="A0A9X2ZZF5"/>
<dbReference type="EMBL" id="JANYMP010000001">
    <property type="protein sequence ID" value="MCS7475813.1"/>
    <property type="molecule type" value="Genomic_DNA"/>
</dbReference>
<proteinExistence type="predicted"/>
<evidence type="ECO:0000259" key="5">
    <source>
        <dbReference type="Pfam" id="PF01555"/>
    </source>
</evidence>
<keyword evidence="7" id="KW-1185">Reference proteome</keyword>
<evidence type="ECO:0000256" key="1">
    <source>
        <dbReference type="ARBA" id="ARBA00022603"/>
    </source>
</evidence>
<keyword evidence="3" id="KW-0949">S-adenosyl-L-methionine</keyword>
<keyword evidence="2" id="KW-0808">Transferase</keyword>
<dbReference type="Proteomes" id="UP001141259">
    <property type="component" value="Unassembled WGS sequence"/>
</dbReference>
<feature type="region of interest" description="Disordered" evidence="4">
    <location>
        <begin position="137"/>
        <end position="157"/>
    </location>
</feature>